<evidence type="ECO:0000313" key="2">
    <source>
        <dbReference type="Proteomes" id="UP000005737"/>
    </source>
</evidence>
<dbReference type="HOGENOM" id="CLU_1711006_0_0_12"/>
<sequence length="153" mass="17621">MRALWFIFSICLLAGITACNFRSFRDIRFDGQMYRANDTERESMLWFESVYTLPENTESNSEFNVQISVLRWKRVGLRCLDDILKPLMNDLKPIARGGPILHSPPRSEEKGEAILEMLTSGEDGPVYYLHRCYIDKSGRTRSIIEVHDSATLA</sequence>
<dbReference type="EMBL" id="JH597773">
    <property type="protein sequence ID" value="EHQ06036.1"/>
    <property type="molecule type" value="Genomic_DNA"/>
</dbReference>
<dbReference type="Proteomes" id="UP000005737">
    <property type="component" value="Unassembled WGS sequence"/>
</dbReference>
<keyword evidence="2" id="KW-1185">Reference proteome</keyword>
<dbReference type="STRING" id="183.GCA_002009735_02375"/>
<evidence type="ECO:0000313" key="1">
    <source>
        <dbReference type="EMBL" id="EHQ06036.1"/>
    </source>
</evidence>
<dbReference type="AlphaFoldDB" id="H2CJ96"/>
<name>H2CJ96_9LEPT</name>
<reference evidence="1 2" key="1">
    <citation type="submission" date="2011-10" db="EMBL/GenBank/DDBJ databases">
        <title>The Improved High-Quality Draft genome of Leptonema illini DSM 21528.</title>
        <authorList>
            <consortium name="US DOE Joint Genome Institute (JGI-PGF)"/>
            <person name="Lucas S."/>
            <person name="Copeland A."/>
            <person name="Lapidus A."/>
            <person name="Glavina del Rio T."/>
            <person name="Dalin E."/>
            <person name="Tice H."/>
            <person name="Bruce D."/>
            <person name="Goodwin L."/>
            <person name="Pitluck S."/>
            <person name="Peters L."/>
            <person name="Mikhailova N."/>
            <person name="Held B."/>
            <person name="Kyrpides N."/>
            <person name="Mavromatis K."/>
            <person name="Ivanova N."/>
            <person name="Markowitz V."/>
            <person name="Cheng J.-F."/>
            <person name="Hugenholtz P."/>
            <person name="Woyke T."/>
            <person name="Wu D."/>
            <person name="Gronow S."/>
            <person name="Wellnitz S."/>
            <person name="Brambilla E.-M."/>
            <person name="Klenk H.-P."/>
            <person name="Eisen J.A."/>
        </authorList>
    </citation>
    <scope>NUCLEOTIDE SEQUENCE [LARGE SCALE GENOMIC DNA]</scope>
    <source>
        <strain evidence="1 2">DSM 21528</strain>
    </source>
</reference>
<proteinExistence type="predicted"/>
<accession>H2CJ96</accession>
<gene>
    <name evidence="1" type="ORF">Lepil_1345</name>
</gene>
<protein>
    <recommendedName>
        <fullName evidence="3">Lipoprotein</fullName>
    </recommendedName>
</protein>
<evidence type="ECO:0008006" key="3">
    <source>
        <dbReference type="Google" id="ProtNLM"/>
    </source>
</evidence>
<dbReference type="PROSITE" id="PS51257">
    <property type="entry name" value="PROKAR_LIPOPROTEIN"/>
    <property type="match status" value="1"/>
</dbReference>
<organism evidence="1 2">
    <name type="scientific">Leptonema illini DSM 21528</name>
    <dbReference type="NCBI Taxonomy" id="929563"/>
    <lineage>
        <taxon>Bacteria</taxon>
        <taxon>Pseudomonadati</taxon>
        <taxon>Spirochaetota</taxon>
        <taxon>Spirochaetia</taxon>
        <taxon>Leptospirales</taxon>
        <taxon>Leptospiraceae</taxon>
        <taxon>Leptonema</taxon>
    </lineage>
</organism>